<keyword evidence="3" id="KW-1185">Reference proteome</keyword>
<reference evidence="2 3" key="1">
    <citation type="journal article" date="2011" name="Proc. Natl. Acad. Sci. U.S.A.">
        <title>Comparative genomics of xylose-fermenting fungi for enhanced biofuel production.</title>
        <authorList>
            <person name="Wohlbach D.J."/>
            <person name="Kuo A."/>
            <person name="Sato T.K."/>
            <person name="Potts K.M."/>
            <person name="Salamov A.A."/>
            <person name="LaButti K.M."/>
            <person name="Sun H."/>
            <person name="Clum A."/>
            <person name="Pangilinan J.L."/>
            <person name="Lindquist E.A."/>
            <person name="Lucas S."/>
            <person name="Lapidus A."/>
            <person name="Jin M."/>
            <person name="Gunawan C."/>
            <person name="Balan V."/>
            <person name="Dale B.E."/>
            <person name="Jeffries T.W."/>
            <person name="Zinkel R."/>
            <person name="Barry K.W."/>
            <person name="Grigoriev I.V."/>
            <person name="Gasch A.P."/>
        </authorList>
    </citation>
    <scope>NUCLEOTIDE SEQUENCE [LARGE SCALE GENOMIC DNA]</scope>
    <source>
        <strain evidence="3">NRRL Y-27907 / 11-Y1</strain>
    </source>
</reference>
<dbReference type="eggNOG" id="ENOG502T4H3">
    <property type="taxonomic scope" value="Eukaryota"/>
</dbReference>
<evidence type="ECO:0000256" key="1">
    <source>
        <dbReference type="SAM" id="SignalP"/>
    </source>
</evidence>
<dbReference type="AlphaFoldDB" id="G3AGG6"/>
<organism evidence="3">
    <name type="scientific">Spathaspora passalidarum (strain NRRL Y-27907 / 11-Y1)</name>
    <dbReference type="NCBI Taxonomy" id="619300"/>
    <lineage>
        <taxon>Eukaryota</taxon>
        <taxon>Fungi</taxon>
        <taxon>Dikarya</taxon>
        <taxon>Ascomycota</taxon>
        <taxon>Saccharomycotina</taxon>
        <taxon>Pichiomycetes</taxon>
        <taxon>Debaryomycetaceae</taxon>
        <taxon>Spathaspora</taxon>
    </lineage>
</organism>
<dbReference type="EMBL" id="GL996499">
    <property type="protein sequence ID" value="EGW35305.1"/>
    <property type="molecule type" value="Genomic_DNA"/>
</dbReference>
<feature type="signal peptide" evidence="1">
    <location>
        <begin position="1"/>
        <end position="18"/>
    </location>
</feature>
<dbReference type="Proteomes" id="UP000000709">
    <property type="component" value="Unassembled WGS sequence"/>
</dbReference>
<keyword evidence="1" id="KW-0732">Signal</keyword>
<dbReference type="OMA" id="DNMYGIK"/>
<dbReference type="OrthoDB" id="4095418at2759"/>
<dbReference type="GeneID" id="18872488"/>
<dbReference type="HOGENOM" id="CLU_068304_0_0_1"/>
<evidence type="ECO:0000313" key="3">
    <source>
        <dbReference type="Proteomes" id="UP000000709"/>
    </source>
</evidence>
<name>G3AGG6_SPAPN</name>
<proteinExistence type="predicted"/>
<protein>
    <submittedName>
        <fullName evidence="2">Uncharacterized protein</fullName>
    </submittedName>
</protein>
<dbReference type="KEGG" id="spaa:SPAPADRAFT_58526"/>
<dbReference type="InParanoid" id="G3AGG6"/>
<accession>G3AGG6</accession>
<dbReference type="STRING" id="619300.G3AGG6"/>
<evidence type="ECO:0000313" key="2">
    <source>
        <dbReference type="EMBL" id="EGW35305.1"/>
    </source>
</evidence>
<dbReference type="RefSeq" id="XP_007372717.1">
    <property type="nucleotide sequence ID" value="XM_007372655.1"/>
</dbReference>
<feature type="chain" id="PRO_5003442042" evidence="1">
    <location>
        <begin position="19"/>
        <end position="344"/>
    </location>
</feature>
<sequence length="344" mass="37098">MKFSSLITAIPIFGMVMGHTIDYDSQLQEILTPPQFEKRASNNSLVPLLQTLAGSGLIPNLLSEITSSQQKMDTVADLILSAVQGGSSIFSNISLNLNMNVSTTELLSGITGLLPSVFQGLLVNETNRNVIAGVASGLLGSKEYVWISALILELGQGADLTVDLLANLMINGTTYMKFSDYGKIEEVNEVEKRDTDDNDGSFSQLLNNMVGTLLNSNLFKGTAQQLFDAIEESGIVVPLVLDIITIPTLPKFAGVVLKKLYDNHVFDGIDLNSYYVAIKKSNLLTDSTEALLTDETFGPAVALLLKRIEDLGTFDAITRNMYGDLAKIPSESAKSSDAAAEPTY</sequence>
<gene>
    <name evidence="2" type="ORF">SPAPADRAFT_58526</name>
</gene>